<keyword evidence="8 11" id="KW-1133">Transmembrane helix</keyword>
<protein>
    <submittedName>
        <fullName evidence="14">Penicillin-binding protein 2</fullName>
    </submittedName>
</protein>
<dbReference type="GO" id="GO:0071972">
    <property type="term" value="F:peptidoglycan L,D-transpeptidase activity"/>
    <property type="evidence" value="ECO:0007669"/>
    <property type="project" value="TreeGrafter"/>
</dbReference>
<evidence type="ECO:0000313" key="15">
    <source>
        <dbReference type="Proteomes" id="UP000019131"/>
    </source>
</evidence>
<feature type="transmembrane region" description="Helical" evidence="11">
    <location>
        <begin position="12"/>
        <end position="31"/>
    </location>
</feature>
<dbReference type="Pfam" id="PF03717">
    <property type="entry name" value="PBP_dimer"/>
    <property type="match status" value="1"/>
</dbReference>
<organism evidence="14 15">
    <name type="scientific">Bacteroides reticulotermitis JCM 10512</name>
    <dbReference type="NCBI Taxonomy" id="1445607"/>
    <lineage>
        <taxon>Bacteria</taxon>
        <taxon>Pseudomonadati</taxon>
        <taxon>Bacteroidota</taxon>
        <taxon>Bacteroidia</taxon>
        <taxon>Bacteroidales</taxon>
        <taxon>Bacteroidaceae</taxon>
        <taxon>Bacteroides</taxon>
    </lineage>
</organism>
<dbReference type="InterPro" id="IPR050515">
    <property type="entry name" value="Beta-lactam/transpept"/>
</dbReference>
<dbReference type="InterPro" id="IPR012338">
    <property type="entry name" value="Beta-lactam/transpept-like"/>
</dbReference>
<dbReference type="FunFam" id="3.40.710.10:FF:000024">
    <property type="entry name" value="Penicillin-binding protein 2"/>
    <property type="match status" value="1"/>
</dbReference>
<dbReference type="Gene3D" id="3.40.710.10">
    <property type="entry name" value="DD-peptidase/beta-lactamase superfamily"/>
    <property type="match status" value="1"/>
</dbReference>
<reference evidence="14 15" key="1">
    <citation type="journal article" date="2014" name="Genome Announc.">
        <title>Draft Genome Sequence of Bacteroides reticulotermitis Strain JCM 10512T, Isolated from the Gut of a Termite.</title>
        <authorList>
            <person name="Yuki M."/>
            <person name="Oshima K."/>
            <person name="Suda W."/>
            <person name="Sakamoto M."/>
            <person name="Iida T."/>
            <person name="Hattori M."/>
            <person name="Ohkuma M."/>
        </authorList>
    </citation>
    <scope>NUCLEOTIDE SEQUENCE [LARGE SCALE GENOMIC DNA]</scope>
    <source>
        <strain evidence="14 15">JCM 10512</strain>
    </source>
</reference>
<evidence type="ECO:0000256" key="4">
    <source>
        <dbReference type="ARBA" id="ARBA00022645"/>
    </source>
</evidence>
<evidence type="ECO:0000256" key="10">
    <source>
        <dbReference type="ARBA" id="ARBA00023316"/>
    </source>
</evidence>
<accession>W4UYQ2</accession>
<dbReference type="OrthoDB" id="9766847at2"/>
<gene>
    <name evidence="14" type="ORF">JCM10512_4409</name>
</gene>
<dbReference type="GO" id="GO:0071555">
    <property type="term" value="P:cell wall organization"/>
    <property type="evidence" value="ECO:0007669"/>
    <property type="project" value="UniProtKB-KW"/>
</dbReference>
<keyword evidence="4" id="KW-0121">Carboxypeptidase</keyword>
<keyword evidence="3" id="KW-1003">Cell membrane</keyword>
<feature type="domain" description="Penicillin-binding protein dimerisation" evidence="13">
    <location>
        <begin position="53"/>
        <end position="222"/>
    </location>
</feature>
<keyword evidence="9 11" id="KW-0472">Membrane</keyword>
<evidence type="ECO:0000259" key="13">
    <source>
        <dbReference type="Pfam" id="PF03717"/>
    </source>
</evidence>
<evidence type="ECO:0000256" key="6">
    <source>
        <dbReference type="ARBA" id="ARBA00022960"/>
    </source>
</evidence>
<evidence type="ECO:0000256" key="2">
    <source>
        <dbReference type="ARBA" id="ARBA00004236"/>
    </source>
</evidence>
<dbReference type="STRING" id="1445607.JCM10512_4409"/>
<keyword evidence="15" id="KW-1185">Reference proteome</keyword>
<evidence type="ECO:0000256" key="8">
    <source>
        <dbReference type="ARBA" id="ARBA00022989"/>
    </source>
</evidence>
<evidence type="ECO:0000256" key="9">
    <source>
        <dbReference type="ARBA" id="ARBA00023136"/>
    </source>
</evidence>
<evidence type="ECO:0000256" key="1">
    <source>
        <dbReference type="ARBA" id="ARBA00004167"/>
    </source>
</evidence>
<dbReference type="GO" id="GO:0009252">
    <property type="term" value="P:peptidoglycan biosynthetic process"/>
    <property type="evidence" value="ECO:0007669"/>
    <property type="project" value="UniProtKB-KW"/>
</dbReference>
<dbReference type="PANTHER" id="PTHR30627:SF2">
    <property type="entry name" value="PEPTIDOGLYCAN D,D-TRANSPEPTIDASE MRDA"/>
    <property type="match status" value="1"/>
</dbReference>
<dbReference type="InterPro" id="IPR036138">
    <property type="entry name" value="PBP_dimer_sf"/>
</dbReference>
<evidence type="ECO:0000313" key="14">
    <source>
        <dbReference type="EMBL" id="GAE85937.1"/>
    </source>
</evidence>
<keyword evidence="6" id="KW-0133">Cell shape</keyword>
<dbReference type="EMBL" id="BAIV01000033">
    <property type="protein sequence ID" value="GAE85937.1"/>
    <property type="molecule type" value="Genomic_DNA"/>
</dbReference>
<dbReference type="Pfam" id="PF00905">
    <property type="entry name" value="Transpeptidase"/>
    <property type="match status" value="1"/>
</dbReference>
<feature type="domain" description="Penicillin-binding protein transpeptidase" evidence="12">
    <location>
        <begin position="261"/>
        <end position="587"/>
    </location>
</feature>
<name>W4UYQ2_9BACE</name>
<evidence type="ECO:0000259" key="12">
    <source>
        <dbReference type="Pfam" id="PF00905"/>
    </source>
</evidence>
<evidence type="ECO:0000256" key="5">
    <source>
        <dbReference type="ARBA" id="ARBA00022692"/>
    </source>
</evidence>
<keyword evidence="4" id="KW-0645">Protease</keyword>
<dbReference type="RefSeq" id="WP_044164991.1">
    <property type="nucleotide sequence ID" value="NZ_BAIV01000033.1"/>
</dbReference>
<dbReference type="Gene3D" id="3.90.1310.10">
    <property type="entry name" value="Penicillin-binding protein 2a (Domain 2)"/>
    <property type="match status" value="1"/>
</dbReference>
<proteinExistence type="predicted"/>
<dbReference type="SUPFAM" id="SSF56601">
    <property type="entry name" value="beta-lactamase/transpeptidase-like"/>
    <property type="match status" value="1"/>
</dbReference>
<evidence type="ECO:0000256" key="11">
    <source>
        <dbReference type="SAM" id="Phobius"/>
    </source>
</evidence>
<dbReference type="GO" id="GO:0005886">
    <property type="term" value="C:plasma membrane"/>
    <property type="evidence" value="ECO:0007669"/>
    <property type="project" value="UniProtKB-SubCell"/>
</dbReference>
<dbReference type="InterPro" id="IPR005311">
    <property type="entry name" value="PBP_dimer"/>
</dbReference>
<evidence type="ECO:0000256" key="7">
    <source>
        <dbReference type="ARBA" id="ARBA00022984"/>
    </source>
</evidence>
<dbReference type="Gene3D" id="3.30.1390.30">
    <property type="entry name" value="Penicillin-binding protein 2a, domain 3"/>
    <property type="match status" value="1"/>
</dbReference>
<comment type="caution">
    <text evidence="14">The sequence shown here is derived from an EMBL/GenBank/DDBJ whole genome shotgun (WGS) entry which is preliminary data.</text>
</comment>
<keyword evidence="7" id="KW-0573">Peptidoglycan synthesis</keyword>
<keyword evidence="5 11" id="KW-0812">Transmembrane</keyword>
<keyword evidence="10" id="KW-0961">Cell wall biogenesis/degradation</keyword>
<dbReference type="PANTHER" id="PTHR30627">
    <property type="entry name" value="PEPTIDOGLYCAN D,D-TRANSPEPTIDASE"/>
    <property type="match status" value="1"/>
</dbReference>
<dbReference type="InterPro" id="IPR001460">
    <property type="entry name" value="PCN-bd_Tpept"/>
</dbReference>
<dbReference type="GO" id="GO:0008658">
    <property type="term" value="F:penicillin binding"/>
    <property type="evidence" value="ECO:0007669"/>
    <property type="project" value="InterPro"/>
</dbReference>
<dbReference type="SUPFAM" id="SSF56519">
    <property type="entry name" value="Penicillin binding protein dimerisation domain"/>
    <property type="match status" value="1"/>
</dbReference>
<comment type="subcellular location">
    <subcellularLocation>
        <location evidence="2">Cell membrane</location>
    </subcellularLocation>
    <subcellularLocation>
        <location evidence="1">Membrane</location>
        <topology evidence="1">Single-pass membrane protein</topology>
    </subcellularLocation>
</comment>
<keyword evidence="4" id="KW-0378">Hydrolase</keyword>
<dbReference type="GO" id="GO:0008360">
    <property type="term" value="P:regulation of cell shape"/>
    <property type="evidence" value="ECO:0007669"/>
    <property type="project" value="UniProtKB-KW"/>
</dbReference>
<dbReference type="AlphaFoldDB" id="W4UYQ2"/>
<dbReference type="Proteomes" id="UP000019131">
    <property type="component" value="Unassembled WGS sequence"/>
</dbReference>
<evidence type="ECO:0000256" key="3">
    <source>
        <dbReference type="ARBA" id="ARBA00022475"/>
    </source>
</evidence>
<sequence length="618" mass="69162">MAKDYILEKRKLVIGGVAAAIVLIYMIRLFALQISTDDYKKNADSNAFLNKIQYPSRGAIYDRNGKLLVFNQPAYDITVVPKEIENLDTLDLCGSLKISRAQFLKFMSDMQDRRRNPGYSRYTNQPFMSQLSAEECGVFQEKLFKFRGFYIQRRTIRQYSYNAAAHALGDIGEVTMKDIETDDYYIRGDYIGKLGVERSYETELRGEKGIEILLRDAHGRIQGRYMDGKYDRPSVPGKNLKLGMDIDLQMLGERLLKNKIGSIVAIEPETGDILCLVSSPNYDPHLMIGRQRGKNHLMLQRDNQKPLLNRALMGVYPPGSTFKTAQALTFLQEGIVDSHATSFPCSRGFHYGRLTVGCHPHGAPLSLIPAISTSCNSYFCWGLFRMFGDRKYGSSQNAITVWKDHMVSQGFGYKLGVDLPGEKRGLIPNAQFYDKAYRGRWNGLTVISISIGQGEILSTPLQIANLGATIANRGYFMTPHIVKEVEHGKLDSLFSSPRYTSIDKKYYEDVVEGMRASATGGTCRTLSLMVPGLESCGKTGTAQNRGHDHSVFMGFAPMKNPKIAIAVYVENGGWGATYGVPIGALIMDQYLNGKLSPENEVRAEEISNKVILYGDEER</sequence>